<dbReference type="InterPro" id="IPR007049">
    <property type="entry name" value="Carb-sel_porin_OprB"/>
</dbReference>
<gene>
    <name evidence="4" type="ORF">S101468_01561</name>
</gene>
<dbReference type="AlphaFoldDB" id="A0AAC9ST69"/>
<organism evidence="4 5">
    <name type="scientific">Acetobacter pasteurianus subsp. pasteurianus</name>
    <dbReference type="NCBI Taxonomy" id="481145"/>
    <lineage>
        <taxon>Bacteria</taxon>
        <taxon>Pseudomonadati</taxon>
        <taxon>Pseudomonadota</taxon>
        <taxon>Alphaproteobacteria</taxon>
        <taxon>Acetobacterales</taxon>
        <taxon>Acetobacteraceae</taxon>
        <taxon>Acetobacter</taxon>
    </lineage>
</organism>
<dbReference type="GO" id="GO:0008643">
    <property type="term" value="P:carbohydrate transport"/>
    <property type="evidence" value="ECO:0007669"/>
    <property type="project" value="InterPro"/>
</dbReference>
<dbReference type="PANTHER" id="PTHR37944">
    <property type="entry name" value="PORIN B"/>
    <property type="match status" value="1"/>
</dbReference>
<dbReference type="GO" id="GO:0016020">
    <property type="term" value="C:membrane"/>
    <property type="evidence" value="ECO:0007669"/>
    <property type="project" value="InterPro"/>
</dbReference>
<feature type="signal peptide" evidence="2">
    <location>
        <begin position="1"/>
        <end position="28"/>
    </location>
</feature>
<comment type="similarity">
    <text evidence="1 2">Belongs to the OprB family.</text>
</comment>
<dbReference type="InterPro" id="IPR052932">
    <property type="entry name" value="OprB_Porin"/>
</dbReference>
<feature type="region of interest" description="Disordered" evidence="3">
    <location>
        <begin position="35"/>
        <end position="80"/>
    </location>
</feature>
<feature type="chain" id="PRO_5041782564" description="Porin" evidence="2">
    <location>
        <begin position="29"/>
        <end position="194"/>
    </location>
</feature>
<reference evidence="4 5" key="1">
    <citation type="submission" date="2017-06" db="EMBL/GenBank/DDBJ databases">
        <title>Genome sequence of Acetobacter pasteurianus subsp. pasteurianus strain SRCM101468.</title>
        <authorList>
            <person name="Cho S.H."/>
        </authorList>
    </citation>
    <scope>NUCLEOTIDE SEQUENCE [LARGE SCALE GENOMIC DNA]</scope>
    <source>
        <strain evidence="4 5">SRCM101468</strain>
    </source>
</reference>
<evidence type="ECO:0008006" key="6">
    <source>
        <dbReference type="Google" id="ProtNLM"/>
    </source>
</evidence>
<dbReference type="InterPro" id="IPR038673">
    <property type="entry name" value="OprB_sf"/>
</dbReference>
<name>A0AAC9ST69_ACEPA</name>
<dbReference type="PANTHER" id="PTHR37944:SF1">
    <property type="entry name" value="PORIN B"/>
    <property type="match status" value="1"/>
</dbReference>
<evidence type="ECO:0000256" key="3">
    <source>
        <dbReference type="SAM" id="MobiDB-lite"/>
    </source>
</evidence>
<evidence type="ECO:0000313" key="5">
    <source>
        <dbReference type="Proteomes" id="UP000196816"/>
    </source>
</evidence>
<evidence type="ECO:0000313" key="4">
    <source>
        <dbReference type="EMBL" id="ASC05807.1"/>
    </source>
</evidence>
<feature type="compositionally biased region" description="Basic and acidic residues" evidence="3">
    <location>
        <begin position="68"/>
        <end position="80"/>
    </location>
</feature>
<dbReference type="EMBL" id="CP021922">
    <property type="protein sequence ID" value="ASC05807.1"/>
    <property type="molecule type" value="Genomic_DNA"/>
</dbReference>
<dbReference type="Pfam" id="PF04966">
    <property type="entry name" value="OprB"/>
    <property type="match status" value="1"/>
</dbReference>
<evidence type="ECO:0000256" key="1">
    <source>
        <dbReference type="ARBA" id="ARBA00008769"/>
    </source>
</evidence>
<dbReference type="Proteomes" id="UP000196816">
    <property type="component" value="Chromosome"/>
</dbReference>
<evidence type="ECO:0000256" key="2">
    <source>
        <dbReference type="RuleBase" id="RU363072"/>
    </source>
</evidence>
<keyword evidence="2" id="KW-0732">Signal</keyword>
<accession>A0AAC9ST69</accession>
<dbReference type="Gene3D" id="2.40.160.180">
    <property type="entry name" value="Carbohydrate-selective porin OprB"/>
    <property type="match status" value="1"/>
</dbReference>
<sequence>MQKYRKNNRKFLKFFCLYATILTAPALAHGEETQVEQDRRRLGNSGPLIEQIDPATVRDSQRAAEAAASEKKGDDTPDMSDHLLGNMWGARDWMARHGISFDIQEVDELWGNATGGTASGADGASGSGTGPAYDGVTMPTLTVDLEKLIGLKGGTFNVSALQLRGRSISQDHLANFNPVSGFDAEISQKGCTSG</sequence>
<dbReference type="GO" id="GO:0015288">
    <property type="term" value="F:porin activity"/>
    <property type="evidence" value="ECO:0007669"/>
    <property type="project" value="InterPro"/>
</dbReference>
<proteinExistence type="inferred from homology"/>
<protein>
    <recommendedName>
        <fullName evidence="6">Porin</fullName>
    </recommendedName>
</protein>